<comment type="caution">
    <text evidence="1">The sequence shown here is derived from an EMBL/GenBank/DDBJ whole genome shotgun (WGS) entry which is preliminary data.</text>
</comment>
<dbReference type="RefSeq" id="WP_301182974.1">
    <property type="nucleotide sequence ID" value="NZ_JAZHFS010000017.1"/>
</dbReference>
<gene>
    <name evidence="1" type="ORF">SJI18_16445</name>
</gene>
<reference evidence="1 2" key="1">
    <citation type="submission" date="2023-11" db="EMBL/GenBank/DDBJ databases">
        <title>Draft genome sequence of a psychrophilic Clostridium strain from permafrost water brine.</title>
        <authorList>
            <person name="Shcherbakova V.A."/>
            <person name="Trubitsyn V.E."/>
            <person name="Zakharyuk A.G."/>
        </authorList>
    </citation>
    <scope>NUCLEOTIDE SEQUENCE [LARGE SCALE GENOMIC DNA]</scope>
    <source>
        <strain evidence="1 2">14F</strain>
    </source>
</reference>
<accession>A0ABU7URH8</accession>
<sequence length="43" mass="4926">MKCWQNGSMFNSEYALMVNVMVDKANHPIMSAVRNSISQKNYS</sequence>
<proteinExistence type="predicted"/>
<dbReference type="EMBL" id="JAZHFS010000017">
    <property type="protein sequence ID" value="MEF2113898.1"/>
    <property type="molecule type" value="Genomic_DNA"/>
</dbReference>
<name>A0ABU7URH8_9CLOT</name>
<protein>
    <submittedName>
        <fullName evidence="1">Uncharacterized protein</fullName>
    </submittedName>
</protein>
<keyword evidence="2" id="KW-1185">Reference proteome</keyword>
<evidence type="ECO:0000313" key="2">
    <source>
        <dbReference type="Proteomes" id="UP001498469"/>
    </source>
</evidence>
<dbReference type="Proteomes" id="UP001498469">
    <property type="component" value="Unassembled WGS sequence"/>
</dbReference>
<organism evidence="1 2">
    <name type="scientific">Clostridium frigoriphilum</name>
    <dbReference type="NCBI Taxonomy" id="443253"/>
    <lineage>
        <taxon>Bacteria</taxon>
        <taxon>Bacillati</taxon>
        <taxon>Bacillota</taxon>
        <taxon>Clostridia</taxon>
        <taxon>Eubacteriales</taxon>
        <taxon>Clostridiaceae</taxon>
        <taxon>Clostridium</taxon>
    </lineage>
</organism>
<evidence type="ECO:0000313" key="1">
    <source>
        <dbReference type="EMBL" id="MEF2113898.1"/>
    </source>
</evidence>